<keyword evidence="4" id="KW-1185">Reference proteome</keyword>
<evidence type="ECO:0000256" key="1">
    <source>
        <dbReference type="ARBA" id="ARBA00006817"/>
    </source>
</evidence>
<dbReference type="Pfam" id="PF08327">
    <property type="entry name" value="AHSA1"/>
    <property type="match status" value="1"/>
</dbReference>
<reference evidence="3 4" key="1">
    <citation type="submission" date="2018-08" db="EMBL/GenBank/DDBJ databases">
        <title>Sequencing the genomes of 1000 actinobacteria strains.</title>
        <authorList>
            <person name="Klenk H.-P."/>
        </authorList>
    </citation>
    <scope>NUCLEOTIDE SEQUENCE [LARGE SCALE GENOMIC DNA]</scope>
    <source>
        <strain evidence="3 4">DSM 43927</strain>
    </source>
</reference>
<dbReference type="Gene3D" id="3.30.530.20">
    <property type="match status" value="1"/>
</dbReference>
<gene>
    <name evidence="3" type="ORF">DFJ69_0151</name>
</gene>
<accession>A0A3D9SFX9</accession>
<dbReference type="InterPro" id="IPR013538">
    <property type="entry name" value="ASHA1/2-like_C"/>
</dbReference>
<proteinExistence type="inferred from homology"/>
<evidence type="ECO:0000313" key="4">
    <source>
        <dbReference type="Proteomes" id="UP000256661"/>
    </source>
</evidence>
<dbReference type="CDD" id="cd07826">
    <property type="entry name" value="SRPBCC_CalC_Aha1-like_9"/>
    <property type="match status" value="1"/>
</dbReference>
<protein>
    <submittedName>
        <fullName evidence="3">Uncharacterized protein YndB with AHSA1/START domain</fullName>
    </submittedName>
</protein>
<feature type="domain" description="Activator of Hsp90 ATPase homologue 1/2-like C-terminal" evidence="2">
    <location>
        <begin position="22"/>
        <end position="153"/>
    </location>
</feature>
<sequence length="156" mass="17533">MAETEFVIEPGKQDIVITRVFDAPPAVLFEAYTDPEIVKRWMGPRKYEMTIDRWDPTSGGSYRYVHHAGDETYAFRGVFHDVEEGSRIVQTFEFEGMPGHVSLESVTFEEIEGGRTKVVGLSVFQSAEDRDGMAASGMETGVKEGFERLDEVLASR</sequence>
<organism evidence="3 4">
    <name type="scientific">Thermomonospora umbrina</name>
    <dbReference type="NCBI Taxonomy" id="111806"/>
    <lineage>
        <taxon>Bacteria</taxon>
        <taxon>Bacillati</taxon>
        <taxon>Actinomycetota</taxon>
        <taxon>Actinomycetes</taxon>
        <taxon>Streptosporangiales</taxon>
        <taxon>Thermomonosporaceae</taxon>
        <taxon>Thermomonospora</taxon>
    </lineage>
</organism>
<dbReference type="AlphaFoldDB" id="A0A3D9SFX9"/>
<dbReference type="EMBL" id="QTTT01000001">
    <property type="protein sequence ID" value="REE94789.1"/>
    <property type="molecule type" value="Genomic_DNA"/>
</dbReference>
<dbReference type="InterPro" id="IPR023393">
    <property type="entry name" value="START-like_dom_sf"/>
</dbReference>
<dbReference type="SUPFAM" id="SSF55961">
    <property type="entry name" value="Bet v1-like"/>
    <property type="match status" value="1"/>
</dbReference>
<comment type="caution">
    <text evidence="3">The sequence shown here is derived from an EMBL/GenBank/DDBJ whole genome shotgun (WGS) entry which is preliminary data.</text>
</comment>
<evidence type="ECO:0000259" key="2">
    <source>
        <dbReference type="Pfam" id="PF08327"/>
    </source>
</evidence>
<evidence type="ECO:0000313" key="3">
    <source>
        <dbReference type="EMBL" id="REE94789.1"/>
    </source>
</evidence>
<dbReference type="Proteomes" id="UP000256661">
    <property type="component" value="Unassembled WGS sequence"/>
</dbReference>
<name>A0A3D9SFX9_9ACTN</name>
<dbReference type="OrthoDB" id="5185819at2"/>
<comment type="similarity">
    <text evidence="1">Belongs to the AHA1 family.</text>
</comment>
<dbReference type="RefSeq" id="WP_116020688.1">
    <property type="nucleotide sequence ID" value="NZ_QTTT01000001.1"/>
</dbReference>